<protein>
    <submittedName>
        <fullName evidence="3">FecR family protein</fullName>
    </submittedName>
</protein>
<dbReference type="Proteomes" id="UP000293874">
    <property type="component" value="Unassembled WGS sequence"/>
</dbReference>
<dbReference type="Gene3D" id="2.60.120.1440">
    <property type="match status" value="1"/>
</dbReference>
<dbReference type="AlphaFoldDB" id="A0A4Q7MAL6"/>
<keyword evidence="1" id="KW-1133">Transmembrane helix</keyword>
<keyword evidence="1" id="KW-0472">Membrane</keyword>
<gene>
    <name evidence="3" type="ORF">EV199_5790</name>
</gene>
<keyword evidence="1" id="KW-0812">Transmembrane</keyword>
<dbReference type="PANTHER" id="PTHR30273:SF2">
    <property type="entry name" value="PROTEIN FECR"/>
    <property type="match status" value="1"/>
</dbReference>
<organism evidence="3 4">
    <name type="scientific">Pseudobacter ginsenosidimutans</name>
    <dbReference type="NCBI Taxonomy" id="661488"/>
    <lineage>
        <taxon>Bacteria</taxon>
        <taxon>Pseudomonadati</taxon>
        <taxon>Bacteroidota</taxon>
        <taxon>Chitinophagia</taxon>
        <taxon>Chitinophagales</taxon>
        <taxon>Chitinophagaceae</taxon>
        <taxon>Pseudobacter</taxon>
    </lineage>
</organism>
<dbReference type="Pfam" id="PF04773">
    <property type="entry name" value="FecR"/>
    <property type="match status" value="1"/>
</dbReference>
<dbReference type="EMBL" id="SGXA01000006">
    <property type="protein sequence ID" value="RZS65036.1"/>
    <property type="molecule type" value="Genomic_DNA"/>
</dbReference>
<accession>A0A4Q7MAL6</accession>
<dbReference type="InterPro" id="IPR012373">
    <property type="entry name" value="Ferrdict_sens_TM"/>
</dbReference>
<evidence type="ECO:0000259" key="2">
    <source>
        <dbReference type="Pfam" id="PF04773"/>
    </source>
</evidence>
<feature type="domain" description="FecR protein" evidence="2">
    <location>
        <begin position="141"/>
        <end position="239"/>
    </location>
</feature>
<evidence type="ECO:0000256" key="1">
    <source>
        <dbReference type="SAM" id="Phobius"/>
    </source>
</evidence>
<sequence length="356" mass="40272">MSMSEQQYANWGVAEFMADPAFQDWVSETGDTVELHAHWIKVQQRYPELRSVMEEAAGLLRELRPKKLLQDPEGERLVWKAVREEMKAEKLQPVNSSAKLIRWPAVAAVVLLMLGVAALVIWLHHAQHAGNAQVSETTDNHGAFRLISLPDSSKVMLGANSNIRYNERWNRKKTREVWLKGDAHFEVKHLNRNEAAINDNEKFLVHVNDQLDIEVLGTVFNVWNRNGKTEVELESGKVKLRMKGSAKEMLLKPGEVATINGSSLQLNQEKSDLVLQGPDHDKLYNLNNTSVAEIIDLITKTYGKKVIVDDTTLLSRKIDGVLPLCHEKDLLFALSGILDIRVRQTDAQTWVFSTAE</sequence>
<reference evidence="3 4" key="1">
    <citation type="submission" date="2019-02" db="EMBL/GenBank/DDBJ databases">
        <title>Genomic Encyclopedia of Type Strains, Phase IV (KMG-IV): sequencing the most valuable type-strain genomes for metagenomic binning, comparative biology and taxonomic classification.</title>
        <authorList>
            <person name="Goeker M."/>
        </authorList>
    </citation>
    <scope>NUCLEOTIDE SEQUENCE [LARGE SCALE GENOMIC DNA]</scope>
    <source>
        <strain evidence="3 4">DSM 18116</strain>
    </source>
</reference>
<comment type="caution">
    <text evidence="3">The sequence shown here is derived from an EMBL/GenBank/DDBJ whole genome shotgun (WGS) entry which is preliminary data.</text>
</comment>
<evidence type="ECO:0000313" key="3">
    <source>
        <dbReference type="EMBL" id="RZS65036.1"/>
    </source>
</evidence>
<evidence type="ECO:0000313" key="4">
    <source>
        <dbReference type="Proteomes" id="UP000293874"/>
    </source>
</evidence>
<dbReference type="PIRSF" id="PIRSF018266">
    <property type="entry name" value="FecR"/>
    <property type="match status" value="1"/>
</dbReference>
<dbReference type="InterPro" id="IPR006860">
    <property type="entry name" value="FecR"/>
</dbReference>
<dbReference type="PANTHER" id="PTHR30273">
    <property type="entry name" value="PERIPLASMIC SIGNAL SENSOR AND SIGMA FACTOR ACTIVATOR FECR-RELATED"/>
    <property type="match status" value="1"/>
</dbReference>
<feature type="transmembrane region" description="Helical" evidence="1">
    <location>
        <begin position="100"/>
        <end position="123"/>
    </location>
</feature>
<keyword evidence="4" id="KW-1185">Reference proteome</keyword>
<name>A0A4Q7MAL6_9BACT</name>
<dbReference type="GO" id="GO:0016989">
    <property type="term" value="F:sigma factor antagonist activity"/>
    <property type="evidence" value="ECO:0007669"/>
    <property type="project" value="TreeGrafter"/>
</dbReference>
<proteinExistence type="predicted"/>